<proteinExistence type="predicted"/>
<comment type="caution">
    <text evidence="1">The sequence shown here is derived from an EMBL/GenBank/DDBJ whole genome shotgun (WGS) entry which is preliminary data.</text>
</comment>
<dbReference type="AlphaFoldDB" id="A0A497XU67"/>
<gene>
    <name evidence="1" type="ORF">BCF55_0963</name>
</gene>
<dbReference type="EMBL" id="RCCJ01000001">
    <property type="protein sequence ID" value="RLJ70682.1"/>
    <property type="molecule type" value="Genomic_DNA"/>
</dbReference>
<evidence type="ECO:0000313" key="1">
    <source>
        <dbReference type="EMBL" id="RLJ70682.1"/>
    </source>
</evidence>
<dbReference type="RefSeq" id="WP_245960401.1">
    <property type="nucleotide sequence ID" value="NZ_RCCJ01000001.1"/>
</dbReference>
<evidence type="ECO:0000313" key="2">
    <source>
        <dbReference type="Proteomes" id="UP000267841"/>
    </source>
</evidence>
<reference evidence="1 2" key="1">
    <citation type="submission" date="2018-10" db="EMBL/GenBank/DDBJ databases">
        <title>Genomic Encyclopedia of Archaeal and Bacterial Type Strains, Phase II (KMG-II): from individual species to whole genera.</title>
        <authorList>
            <person name="Goeker M."/>
        </authorList>
    </citation>
    <scope>NUCLEOTIDE SEQUENCE [LARGE SCALE GENOMIC DNA]</scope>
    <source>
        <strain evidence="1 2">DSM 16510</strain>
    </source>
</reference>
<name>A0A497XU67_9AQUI</name>
<sequence>MRGFEELYKELITKEGHKFLGFFRSDELRFLEELLSTDLGVSVREVKGRQPRSARPFIGWFDGEILNLCFLTRNKRNLSVDIKNCKRVDKKCNWIRVFGYVLFDHLKKGYFRYTLKAVKPEYVLCGRCDDLEFLEKLKVFEI</sequence>
<dbReference type="Proteomes" id="UP000267841">
    <property type="component" value="Unassembled WGS sequence"/>
</dbReference>
<keyword evidence="2" id="KW-1185">Reference proteome</keyword>
<accession>A0A497XU67</accession>
<organism evidence="1 2">
    <name type="scientific">Hydrogenivirga caldilitoris</name>
    <dbReference type="NCBI Taxonomy" id="246264"/>
    <lineage>
        <taxon>Bacteria</taxon>
        <taxon>Pseudomonadati</taxon>
        <taxon>Aquificota</taxon>
        <taxon>Aquificia</taxon>
        <taxon>Aquificales</taxon>
        <taxon>Aquificaceae</taxon>
        <taxon>Hydrogenivirga</taxon>
    </lineage>
</organism>
<protein>
    <submittedName>
        <fullName evidence="1">Uncharacterized protein</fullName>
    </submittedName>
</protein>